<keyword evidence="2" id="KW-0418">Kinase</keyword>
<organism evidence="2 3">
    <name type="scientific">Mycoplasmopsis bovirhinis</name>
    <dbReference type="NCBI Taxonomy" id="29553"/>
    <lineage>
        <taxon>Bacteria</taxon>
        <taxon>Bacillati</taxon>
        <taxon>Mycoplasmatota</taxon>
        <taxon>Mycoplasmoidales</taxon>
        <taxon>Metamycoplasmataceae</taxon>
        <taxon>Mycoplasmopsis</taxon>
    </lineage>
</organism>
<dbReference type="InterPro" id="IPR019986">
    <property type="entry name" value="YloV-like"/>
</dbReference>
<dbReference type="SUPFAM" id="SSF101473">
    <property type="entry name" value="DhaL-like"/>
    <property type="match status" value="1"/>
</dbReference>
<evidence type="ECO:0000313" key="2">
    <source>
        <dbReference type="EMBL" id="VEU63027.1"/>
    </source>
</evidence>
<dbReference type="InterPro" id="IPR004007">
    <property type="entry name" value="DhaL_dom"/>
</dbReference>
<protein>
    <submittedName>
        <fullName evidence="2">Dihydroxyacetone (Glycerone) kinase, DhaK2 subunit</fullName>
        <ecNumber evidence="2">2.7.1.-</ecNumber>
    </submittedName>
</protein>
<dbReference type="Pfam" id="PF21645">
    <property type="entry name" value="FakA-like_M"/>
    <property type="match status" value="1"/>
</dbReference>
<dbReference type="InterPro" id="IPR036117">
    <property type="entry name" value="DhaL_dom_sf"/>
</dbReference>
<dbReference type="GO" id="GO:0004371">
    <property type="term" value="F:glycerone kinase activity"/>
    <property type="evidence" value="ECO:0007669"/>
    <property type="project" value="InterPro"/>
</dbReference>
<dbReference type="PANTHER" id="PTHR33434">
    <property type="entry name" value="DEGV DOMAIN-CONTAINING PROTEIN DR_1986-RELATED"/>
    <property type="match status" value="1"/>
</dbReference>
<dbReference type="Gene3D" id="1.25.40.340">
    <property type="match status" value="1"/>
</dbReference>
<dbReference type="Pfam" id="PF02734">
    <property type="entry name" value="Dak2"/>
    <property type="match status" value="1"/>
</dbReference>
<dbReference type="OrthoDB" id="9760324at2"/>
<dbReference type="PANTHER" id="PTHR33434:SF4">
    <property type="entry name" value="PHOSPHATASE PROTEIN"/>
    <property type="match status" value="1"/>
</dbReference>
<gene>
    <name evidence="2" type="primary">dhaK2</name>
    <name evidence="2" type="ORF">NCTC10118_00256</name>
</gene>
<dbReference type="Proteomes" id="UP000289952">
    <property type="component" value="Chromosome"/>
</dbReference>
<dbReference type="PROSITE" id="PS51480">
    <property type="entry name" value="DHAL"/>
    <property type="match status" value="1"/>
</dbReference>
<dbReference type="InterPro" id="IPR033470">
    <property type="entry name" value="FakA-like_C"/>
</dbReference>
<dbReference type="EC" id="2.7.1.-" evidence="2"/>
<evidence type="ECO:0000313" key="3">
    <source>
        <dbReference type="Proteomes" id="UP000289952"/>
    </source>
</evidence>
<sequence>MNKPVFLDAQTFARAMISGSNALQNTKNKIDALNVFPVPDGDTGTNMASTIAAIVPKMKLVDQMTSISEVTKQISLAMVYEARGNSGVILSQIFKGFALGSEGKEFLSLADFLAALQAAVDRAYKSVFKPVEGTILTVIRETVEAITKEYKTKLEDHSINIQEVFGTILRFCRKACDETPNKLKILREVGVTDSGGEGLYQIFYGFNEALNDRFVEISSEAEDIELFISDSEVYEGEFGYCTEVLVDLNNPEQFDKTSLTPALEVLASSLVIVNDENILKVHGHTKTPGNFLNLLQTYGEFIKIKSENMSIQANNSKANSQKLKSAQNQEDRQKCGLVSCNIGQGLIDKMHELGANFVIEAGETKNPSAQEIINAIDSVNANTVFVLPNSSNAILVAQQAAQVVDDKNVVVIPTKSQIQGLSAVMNFSPELDFEDNQEMMHDAINEVAWGEITIAVRNTTINGINIEIGNYLSILNGKIIAASKTEKQALRNLTTKMIKGSSEIISIFYGEDGSEQNAQELANYLESRYDIEVQIDNGNQPNYHYLIGVE</sequence>
<dbReference type="RefSeq" id="WP_129621220.1">
    <property type="nucleotide sequence ID" value="NZ_LR214972.1"/>
</dbReference>
<dbReference type="NCBIfam" id="TIGR03599">
    <property type="entry name" value="YloV"/>
    <property type="match status" value="1"/>
</dbReference>
<name>A0A449ADH1_9BACT</name>
<dbReference type="SMART" id="SM01121">
    <property type="entry name" value="Dak1_2"/>
    <property type="match status" value="1"/>
</dbReference>
<proteinExistence type="predicted"/>
<dbReference type="SMART" id="SM01120">
    <property type="entry name" value="Dak2"/>
    <property type="match status" value="1"/>
</dbReference>
<dbReference type="Pfam" id="PF13684">
    <property type="entry name" value="FakA-like_C"/>
    <property type="match status" value="1"/>
</dbReference>
<accession>A0A449ADH1</accession>
<dbReference type="InterPro" id="IPR050270">
    <property type="entry name" value="DegV_domain_contain"/>
</dbReference>
<dbReference type="InterPro" id="IPR048394">
    <property type="entry name" value="FakA-like_M"/>
</dbReference>
<dbReference type="EMBL" id="LR214972">
    <property type="protein sequence ID" value="VEU63027.1"/>
    <property type="molecule type" value="Genomic_DNA"/>
</dbReference>
<feature type="domain" description="DhaL" evidence="1">
    <location>
        <begin position="10"/>
        <end position="208"/>
    </location>
</feature>
<keyword evidence="3" id="KW-1185">Reference proteome</keyword>
<dbReference type="GO" id="GO:0006071">
    <property type="term" value="P:glycerol metabolic process"/>
    <property type="evidence" value="ECO:0007669"/>
    <property type="project" value="InterPro"/>
</dbReference>
<keyword evidence="2" id="KW-0808">Transferase</keyword>
<evidence type="ECO:0000259" key="1">
    <source>
        <dbReference type="PROSITE" id="PS51480"/>
    </source>
</evidence>
<dbReference type="AlphaFoldDB" id="A0A449ADH1"/>
<reference evidence="2 3" key="1">
    <citation type="submission" date="2019-01" db="EMBL/GenBank/DDBJ databases">
        <authorList>
            <consortium name="Pathogen Informatics"/>
        </authorList>
    </citation>
    <scope>NUCLEOTIDE SEQUENCE [LARGE SCALE GENOMIC DNA]</scope>
    <source>
        <strain evidence="2 3">NCTC10118</strain>
    </source>
</reference>